<proteinExistence type="predicted"/>
<evidence type="ECO:0000313" key="2">
    <source>
        <dbReference type="Proteomes" id="UP000193920"/>
    </source>
</evidence>
<keyword evidence="2" id="KW-1185">Reference proteome</keyword>
<dbReference type="EMBL" id="MCOG01000091">
    <property type="protein sequence ID" value="ORY53313.1"/>
    <property type="molecule type" value="Genomic_DNA"/>
</dbReference>
<name>A0A1Y2D1Z5_9FUNG</name>
<organism evidence="1 2">
    <name type="scientific">Neocallimastix californiae</name>
    <dbReference type="NCBI Taxonomy" id="1754190"/>
    <lineage>
        <taxon>Eukaryota</taxon>
        <taxon>Fungi</taxon>
        <taxon>Fungi incertae sedis</taxon>
        <taxon>Chytridiomycota</taxon>
        <taxon>Chytridiomycota incertae sedis</taxon>
        <taxon>Neocallimastigomycetes</taxon>
        <taxon>Neocallimastigales</taxon>
        <taxon>Neocallimastigaceae</taxon>
        <taxon>Neocallimastix</taxon>
    </lineage>
</organism>
<accession>A0A1Y2D1Z5</accession>
<comment type="caution">
    <text evidence="1">The sequence shown here is derived from an EMBL/GenBank/DDBJ whole genome shotgun (WGS) entry which is preliminary data.</text>
</comment>
<sequence length="208" mass="23242">MDIDTNWCLNCGKQTNGELYCCSLCRNQDEKGLKLSSLPTEYGSFNDNSSMISGGSSPSSYNASSKYLNNPDKLLFYQGNDLKFRNRPNYDAGCYNPSVSSGLSQWLNQNDKVFRSCELTKKNMYNIEHGHLNHKYHQHGGFAITNGFKGSFSSNSSESSYSSSSETIIIGSSTSSNDSLSKGITVSNPYYPWNKTEEEDDDISLYEY</sequence>
<protein>
    <submittedName>
        <fullName evidence="1">Uncharacterized protein</fullName>
    </submittedName>
</protein>
<dbReference type="Proteomes" id="UP000193920">
    <property type="component" value="Unassembled WGS sequence"/>
</dbReference>
<dbReference type="OrthoDB" id="2149721at2759"/>
<reference evidence="1 2" key="1">
    <citation type="submission" date="2016-08" db="EMBL/GenBank/DDBJ databases">
        <title>A Parts List for Fungal Cellulosomes Revealed by Comparative Genomics.</title>
        <authorList>
            <consortium name="DOE Joint Genome Institute"/>
            <person name="Haitjema C.H."/>
            <person name="Gilmore S.P."/>
            <person name="Henske J.K."/>
            <person name="Solomon K.V."/>
            <person name="De Groot R."/>
            <person name="Kuo A."/>
            <person name="Mondo S.J."/>
            <person name="Salamov A.A."/>
            <person name="Labutti K."/>
            <person name="Zhao Z."/>
            <person name="Chiniquy J."/>
            <person name="Barry K."/>
            <person name="Brewer H.M."/>
            <person name="Purvine S.O."/>
            <person name="Wright A.T."/>
            <person name="Boxma B."/>
            <person name="Van Alen T."/>
            <person name="Hackstein J.H."/>
            <person name="Baker S.E."/>
            <person name="Grigoriev I.V."/>
            <person name="O'Malley M.A."/>
        </authorList>
    </citation>
    <scope>NUCLEOTIDE SEQUENCE [LARGE SCALE GENOMIC DNA]</scope>
    <source>
        <strain evidence="1 2">G1</strain>
    </source>
</reference>
<evidence type="ECO:0000313" key="1">
    <source>
        <dbReference type="EMBL" id="ORY53313.1"/>
    </source>
</evidence>
<dbReference type="AlphaFoldDB" id="A0A1Y2D1Z5"/>
<gene>
    <name evidence="1" type="ORF">LY90DRAFT_508010</name>
</gene>